<evidence type="ECO:0000313" key="2">
    <source>
        <dbReference type="EMBL" id="KKN82254.1"/>
    </source>
</evidence>
<evidence type="ECO:0000256" key="1">
    <source>
        <dbReference type="SAM" id="MobiDB-lite"/>
    </source>
</evidence>
<feature type="region of interest" description="Disordered" evidence="1">
    <location>
        <begin position="1"/>
        <end position="23"/>
    </location>
</feature>
<reference evidence="2" key="1">
    <citation type="journal article" date="2015" name="Nature">
        <title>Complex archaea that bridge the gap between prokaryotes and eukaryotes.</title>
        <authorList>
            <person name="Spang A."/>
            <person name="Saw J.H."/>
            <person name="Jorgensen S.L."/>
            <person name="Zaremba-Niedzwiedzka K."/>
            <person name="Martijn J."/>
            <person name="Lind A.E."/>
            <person name="van Eijk R."/>
            <person name="Schleper C."/>
            <person name="Guy L."/>
            <person name="Ettema T.J."/>
        </authorList>
    </citation>
    <scope>NUCLEOTIDE SEQUENCE</scope>
</reference>
<comment type="caution">
    <text evidence="2">The sequence shown here is derived from an EMBL/GenBank/DDBJ whole genome shotgun (WGS) entry which is preliminary data.</text>
</comment>
<proteinExistence type="predicted"/>
<dbReference type="AlphaFoldDB" id="A0A0F9TSC8"/>
<dbReference type="EMBL" id="LAZR01000203">
    <property type="protein sequence ID" value="KKN82254.1"/>
    <property type="molecule type" value="Genomic_DNA"/>
</dbReference>
<name>A0A0F9TSC8_9ZZZZ</name>
<organism evidence="2">
    <name type="scientific">marine sediment metagenome</name>
    <dbReference type="NCBI Taxonomy" id="412755"/>
    <lineage>
        <taxon>unclassified sequences</taxon>
        <taxon>metagenomes</taxon>
        <taxon>ecological metagenomes</taxon>
    </lineage>
</organism>
<accession>A0A0F9TSC8</accession>
<gene>
    <name evidence="2" type="ORF">LCGC14_0310670</name>
</gene>
<sequence>MKLAGVPERIELHPETDEEKEHLSRIVQGNAVVFWGDSEDIDKKGTVFVMNSARVCCSQDDTGLTSQSDPTLSF</sequence>
<protein>
    <submittedName>
        <fullName evidence="2">Uncharacterized protein</fullName>
    </submittedName>
</protein>
<feature type="compositionally biased region" description="Basic and acidic residues" evidence="1">
    <location>
        <begin position="8"/>
        <end position="23"/>
    </location>
</feature>